<evidence type="ECO:0000313" key="3">
    <source>
        <dbReference type="Proteomes" id="UP001139000"/>
    </source>
</evidence>
<feature type="transmembrane region" description="Helical" evidence="1">
    <location>
        <begin position="149"/>
        <end position="171"/>
    </location>
</feature>
<evidence type="ECO:0000256" key="1">
    <source>
        <dbReference type="SAM" id="Phobius"/>
    </source>
</evidence>
<evidence type="ECO:0000313" key="2">
    <source>
        <dbReference type="EMBL" id="MCF0062719.1"/>
    </source>
</evidence>
<feature type="transmembrane region" description="Helical" evidence="1">
    <location>
        <begin position="354"/>
        <end position="376"/>
    </location>
</feature>
<feature type="transmembrane region" description="Helical" evidence="1">
    <location>
        <begin position="6"/>
        <end position="26"/>
    </location>
</feature>
<keyword evidence="3" id="KW-1185">Reference proteome</keyword>
<dbReference type="EMBL" id="JAJTTC010000002">
    <property type="protein sequence ID" value="MCF0062719.1"/>
    <property type="molecule type" value="Genomic_DNA"/>
</dbReference>
<comment type="caution">
    <text evidence="2">The sequence shown here is derived from an EMBL/GenBank/DDBJ whole genome shotgun (WGS) entry which is preliminary data.</text>
</comment>
<accession>A0A9X1PM12</accession>
<dbReference type="AlphaFoldDB" id="A0A9X1PM12"/>
<reference evidence="2" key="1">
    <citation type="submission" date="2021-12" db="EMBL/GenBank/DDBJ databases">
        <title>Novel species in genus Dyadobacter.</title>
        <authorList>
            <person name="Ma C."/>
        </authorList>
    </citation>
    <scope>NUCLEOTIDE SEQUENCE</scope>
    <source>
        <strain evidence="2">LJ419</strain>
    </source>
</reference>
<name>A0A9X1PM12_9BACT</name>
<sequence>MLETYIVYTIILVTILTSSYYISILTQTAPSNLPGHSISNRVNDTRYVILASIPILVYSIIEGFRYDVGVDFMQNRLIFEYMQQGNLYRTEIDPLYLWIIRFLALVGFESPVLFIITSFLFIFSLYFLLREKKHLVLFAAPMYLLYSLYAENLIRQFFAIGLLVIGLSYLLKNKYAIFLLFAIPAFFIHSSCIIAIFTYLMIYIFYKKLLNIKLIFILIAYLISWYVGTAVIEGLKPLVLFFNYMGLMLNYTDYVDSLLDNTRVDLFFNASIFGNAFHFARNLFLLIFGYKLLRKYPNRHYIFFYFIFVLYAITKPMFSRHELFDRLIHYLEILLPVLIGYMGYDVFKMKRKNLLVSIALRGAVIVIILFNIYSYYGGINNNAKRMNHGFLFVWDKR</sequence>
<keyword evidence="1" id="KW-0812">Transmembrane</keyword>
<feature type="transmembrane region" description="Helical" evidence="1">
    <location>
        <begin position="302"/>
        <end position="321"/>
    </location>
</feature>
<feature type="transmembrane region" description="Helical" evidence="1">
    <location>
        <begin position="214"/>
        <end position="232"/>
    </location>
</feature>
<dbReference type="Proteomes" id="UP001139000">
    <property type="component" value="Unassembled WGS sequence"/>
</dbReference>
<feature type="transmembrane region" description="Helical" evidence="1">
    <location>
        <begin position="266"/>
        <end position="290"/>
    </location>
</feature>
<dbReference type="Pfam" id="PF14897">
    <property type="entry name" value="EpsG"/>
    <property type="match status" value="1"/>
</dbReference>
<dbReference type="InterPro" id="IPR049458">
    <property type="entry name" value="EpsG-like"/>
</dbReference>
<keyword evidence="1" id="KW-1133">Transmembrane helix</keyword>
<feature type="transmembrane region" description="Helical" evidence="1">
    <location>
        <begin position="327"/>
        <end position="347"/>
    </location>
</feature>
<proteinExistence type="predicted"/>
<feature type="transmembrane region" description="Helical" evidence="1">
    <location>
        <begin position="47"/>
        <end position="66"/>
    </location>
</feature>
<feature type="transmembrane region" description="Helical" evidence="1">
    <location>
        <begin position="177"/>
        <end position="202"/>
    </location>
</feature>
<protein>
    <submittedName>
        <fullName evidence="2">EpsG family protein</fullName>
    </submittedName>
</protein>
<dbReference type="RefSeq" id="WP_234655807.1">
    <property type="nucleotide sequence ID" value="NZ_CP094997.1"/>
</dbReference>
<organism evidence="2 3">
    <name type="scientific">Dyadobacter chenwenxiniae</name>
    <dbReference type="NCBI Taxonomy" id="2906456"/>
    <lineage>
        <taxon>Bacteria</taxon>
        <taxon>Pseudomonadati</taxon>
        <taxon>Bacteroidota</taxon>
        <taxon>Cytophagia</taxon>
        <taxon>Cytophagales</taxon>
        <taxon>Spirosomataceae</taxon>
        <taxon>Dyadobacter</taxon>
    </lineage>
</organism>
<gene>
    <name evidence="2" type="ORF">LXM26_14520</name>
</gene>
<keyword evidence="1" id="KW-0472">Membrane</keyword>
<feature type="transmembrane region" description="Helical" evidence="1">
    <location>
        <begin position="95"/>
        <end position="128"/>
    </location>
</feature>